<gene>
    <name evidence="6" type="ORF">BV898_18709</name>
</gene>
<evidence type="ECO:0000256" key="2">
    <source>
        <dbReference type="ARBA" id="ARBA00022692"/>
    </source>
</evidence>
<evidence type="ECO:0000256" key="3">
    <source>
        <dbReference type="ARBA" id="ARBA00022989"/>
    </source>
</evidence>
<name>A0A9X6NK53_HYPEX</name>
<evidence type="ECO:0000313" key="7">
    <source>
        <dbReference type="Proteomes" id="UP000192578"/>
    </source>
</evidence>
<dbReference type="OrthoDB" id="10065302at2759"/>
<dbReference type="Gene3D" id="3.40.50.2300">
    <property type="match status" value="1"/>
</dbReference>
<proteinExistence type="predicted"/>
<dbReference type="SUPFAM" id="SSF53822">
    <property type="entry name" value="Periplasmic binding protein-like I"/>
    <property type="match status" value="1"/>
</dbReference>
<feature type="domain" description="Receptor ligand binding region" evidence="5">
    <location>
        <begin position="25"/>
        <end position="189"/>
    </location>
</feature>
<dbReference type="Pfam" id="PF01094">
    <property type="entry name" value="ANF_receptor"/>
    <property type="match status" value="1"/>
</dbReference>
<dbReference type="EMBL" id="MTYJ01000390">
    <property type="protein sequence ID" value="OWA54301.1"/>
    <property type="molecule type" value="Genomic_DNA"/>
</dbReference>
<dbReference type="AlphaFoldDB" id="A0A9X6NK53"/>
<evidence type="ECO:0000259" key="5">
    <source>
        <dbReference type="Pfam" id="PF01094"/>
    </source>
</evidence>
<sequence length="244" mass="28015">MTNPKAVSSLLIYKRNVVCKDVLSYDVLLSEIRAVTRVVFFLGRQDYLRRFLIEASIHNMTNGEYVYICSEAYQLPTDTGNLSWAHRDPNDEITRAQQALGSVLMVHPYNPLFNASHKGYQLAERFQEKANCMLNLSRSTYDQPVRDALILASYSTVGFFAQVLNETLHSDGIELLRDGRAISSKFLQRLYQDGYSEIYMEESGIRHTRLMVSHFIKNTGIREGWHVSFPYSPTVHEENFTIDG</sequence>
<dbReference type="InterPro" id="IPR028082">
    <property type="entry name" value="Peripla_BP_I"/>
</dbReference>
<accession>A0A9X6NK53</accession>
<organism evidence="6 7">
    <name type="scientific">Hypsibius exemplaris</name>
    <name type="common">Freshwater tardigrade</name>
    <dbReference type="NCBI Taxonomy" id="2072580"/>
    <lineage>
        <taxon>Eukaryota</taxon>
        <taxon>Metazoa</taxon>
        <taxon>Ecdysozoa</taxon>
        <taxon>Tardigrada</taxon>
        <taxon>Eutardigrada</taxon>
        <taxon>Parachela</taxon>
        <taxon>Hypsibioidea</taxon>
        <taxon>Hypsibiidae</taxon>
        <taxon>Hypsibius</taxon>
    </lineage>
</organism>
<comment type="caution">
    <text evidence="6">The sequence shown here is derived from an EMBL/GenBank/DDBJ whole genome shotgun (WGS) entry which is preliminary data.</text>
</comment>
<dbReference type="Proteomes" id="UP000192578">
    <property type="component" value="Unassembled WGS sequence"/>
</dbReference>
<keyword evidence="7" id="KW-1185">Reference proteome</keyword>
<reference evidence="7" key="1">
    <citation type="submission" date="2017-01" db="EMBL/GenBank/DDBJ databases">
        <title>Comparative genomics of anhydrobiosis in the tardigrade Hypsibius dujardini.</title>
        <authorList>
            <person name="Yoshida Y."/>
            <person name="Koutsovoulos G."/>
            <person name="Laetsch D."/>
            <person name="Stevens L."/>
            <person name="Kumar S."/>
            <person name="Horikawa D."/>
            <person name="Ishino K."/>
            <person name="Komine S."/>
            <person name="Tomita M."/>
            <person name="Blaxter M."/>
            <person name="Arakawa K."/>
        </authorList>
    </citation>
    <scope>NUCLEOTIDE SEQUENCE [LARGE SCALE GENOMIC DNA]</scope>
    <source>
        <strain evidence="7">Z151</strain>
    </source>
</reference>
<evidence type="ECO:0000256" key="1">
    <source>
        <dbReference type="ARBA" id="ARBA00004370"/>
    </source>
</evidence>
<keyword evidence="4" id="KW-0472">Membrane</keyword>
<keyword evidence="2" id="KW-0812">Transmembrane</keyword>
<keyword evidence="3" id="KW-1133">Transmembrane helix</keyword>
<dbReference type="GO" id="GO:0016020">
    <property type="term" value="C:membrane"/>
    <property type="evidence" value="ECO:0007669"/>
    <property type="project" value="UniProtKB-SubCell"/>
</dbReference>
<comment type="subcellular location">
    <subcellularLocation>
        <location evidence="1">Membrane</location>
    </subcellularLocation>
</comment>
<evidence type="ECO:0000256" key="4">
    <source>
        <dbReference type="ARBA" id="ARBA00023136"/>
    </source>
</evidence>
<evidence type="ECO:0000313" key="6">
    <source>
        <dbReference type="EMBL" id="OWA54301.1"/>
    </source>
</evidence>
<dbReference type="InterPro" id="IPR001828">
    <property type="entry name" value="ANF_lig-bd_rcpt"/>
</dbReference>
<protein>
    <recommendedName>
        <fullName evidence="5">Receptor ligand binding region domain-containing protein</fullName>
    </recommendedName>
</protein>